<dbReference type="EMBL" id="JBAKAR010000140">
    <property type="protein sequence ID" value="MEL0615016.1"/>
    <property type="molecule type" value="Genomic_DNA"/>
</dbReference>
<evidence type="ECO:0000256" key="5">
    <source>
        <dbReference type="ARBA" id="ARBA00023136"/>
    </source>
</evidence>
<protein>
    <submittedName>
        <fullName evidence="6">YfcC family protein</fullName>
    </submittedName>
</protein>
<sequence length="77" mass="8268">EHTLSGLPAVFFINTKYGIELLMSFFVPSSSGLAVLSMPIMAPLADFSVVGRELVVTAFQTANGLVNLFNPTFAEVM</sequence>
<keyword evidence="4" id="KW-1133">Transmembrane helix</keyword>
<evidence type="ECO:0000256" key="2">
    <source>
        <dbReference type="ARBA" id="ARBA00022475"/>
    </source>
</evidence>
<feature type="non-terminal residue" evidence="6">
    <location>
        <position position="77"/>
    </location>
</feature>
<dbReference type="InterPro" id="IPR018385">
    <property type="entry name" value="C4_dicarb_anaerob_car-like"/>
</dbReference>
<comment type="subcellular location">
    <subcellularLocation>
        <location evidence="1">Cell membrane</location>
        <topology evidence="1">Multi-pass membrane protein</topology>
    </subcellularLocation>
</comment>
<evidence type="ECO:0000256" key="1">
    <source>
        <dbReference type="ARBA" id="ARBA00004651"/>
    </source>
</evidence>
<evidence type="ECO:0000256" key="4">
    <source>
        <dbReference type="ARBA" id="ARBA00022989"/>
    </source>
</evidence>
<keyword evidence="2" id="KW-1003">Cell membrane</keyword>
<organism evidence="6 7">
    <name type="scientific">Marinomonas arenicola</name>
    <dbReference type="NCBI Taxonomy" id="569601"/>
    <lineage>
        <taxon>Bacteria</taxon>
        <taxon>Pseudomonadati</taxon>
        <taxon>Pseudomonadota</taxon>
        <taxon>Gammaproteobacteria</taxon>
        <taxon>Oceanospirillales</taxon>
        <taxon>Oceanospirillaceae</taxon>
        <taxon>Marinomonas</taxon>
    </lineage>
</organism>
<evidence type="ECO:0000313" key="7">
    <source>
        <dbReference type="Proteomes" id="UP001379949"/>
    </source>
</evidence>
<reference evidence="6 7" key="1">
    <citation type="submission" date="2024-02" db="EMBL/GenBank/DDBJ databases">
        <title>Bacteria isolated from the canopy kelp, Nereocystis luetkeana.</title>
        <authorList>
            <person name="Pfister C.A."/>
            <person name="Younker I.T."/>
            <person name="Light S.H."/>
        </authorList>
    </citation>
    <scope>NUCLEOTIDE SEQUENCE [LARGE SCALE GENOMIC DNA]</scope>
    <source>
        <strain evidence="6 7">TI.4.07</strain>
    </source>
</reference>
<accession>A0ABU9G951</accession>
<dbReference type="Proteomes" id="UP001379949">
    <property type="component" value="Unassembled WGS sequence"/>
</dbReference>
<name>A0ABU9G951_9GAMM</name>
<dbReference type="Pfam" id="PF03606">
    <property type="entry name" value="DcuC"/>
    <property type="match status" value="1"/>
</dbReference>
<keyword evidence="5" id="KW-0472">Membrane</keyword>
<evidence type="ECO:0000256" key="3">
    <source>
        <dbReference type="ARBA" id="ARBA00022692"/>
    </source>
</evidence>
<keyword evidence="7" id="KW-1185">Reference proteome</keyword>
<gene>
    <name evidence="6" type="ORF">V6242_17895</name>
</gene>
<comment type="caution">
    <text evidence="6">The sequence shown here is derived from an EMBL/GenBank/DDBJ whole genome shotgun (WGS) entry which is preliminary data.</text>
</comment>
<keyword evidence="3" id="KW-0812">Transmembrane</keyword>
<proteinExistence type="predicted"/>
<feature type="non-terminal residue" evidence="6">
    <location>
        <position position="1"/>
    </location>
</feature>
<evidence type="ECO:0000313" key="6">
    <source>
        <dbReference type="EMBL" id="MEL0615016.1"/>
    </source>
</evidence>